<evidence type="ECO:0008006" key="4">
    <source>
        <dbReference type="Google" id="ProtNLM"/>
    </source>
</evidence>
<comment type="caution">
    <text evidence="2">The sequence shown here is derived from an EMBL/GenBank/DDBJ whole genome shotgun (WGS) entry which is preliminary data.</text>
</comment>
<accession>A0A2D6YHA4</accession>
<dbReference type="Gene3D" id="2.40.10.120">
    <property type="match status" value="1"/>
</dbReference>
<dbReference type="PRINTS" id="PR00834">
    <property type="entry name" value="PROTEASES2C"/>
</dbReference>
<dbReference type="Pfam" id="PF13365">
    <property type="entry name" value="Trypsin_2"/>
    <property type="match status" value="1"/>
</dbReference>
<evidence type="ECO:0000313" key="2">
    <source>
        <dbReference type="EMBL" id="MAH62561.1"/>
    </source>
</evidence>
<gene>
    <name evidence="2" type="ORF">CMN54_03760</name>
</gene>
<dbReference type="PANTHER" id="PTHR43019:SF62">
    <property type="entry name" value="SERINE ENDOPROTEASE DEGS"/>
    <property type="match status" value="1"/>
</dbReference>
<dbReference type="EMBL" id="NZEX01000037">
    <property type="protein sequence ID" value="MAH62561.1"/>
    <property type="molecule type" value="Genomic_DNA"/>
</dbReference>
<dbReference type="SUPFAM" id="SSF50494">
    <property type="entry name" value="Trypsin-like serine proteases"/>
    <property type="match status" value="1"/>
</dbReference>
<evidence type="ECO:0000256" key="1">
    <source>
        <dbReference type="SAM" id="MobiDB-lite"/>
    </source>
</evidence>
<sequence>LNFDHLEKLMQLNKKLRTFLVLGGILLLCSIQQGLTATPAEVYREAVPAVVLLVSMEPNSKTHSKGTGSMITNQHVLTNAHVVLGDSGRPMDKTLVFYSFENPNDGIEQNFRKGRQAKVSHYSEKLDLALLEVEAPPKVTPLSLGPADGVQIGDPVLAIGHPENGGLWSLTSGRIGARIRNAKGVRGNHIFQTEASLNRGNSGGPLLNEDGQMIGVSTSIARKAADGLAITGINFAVQSDVAREWLQSVGLRLPKVMAVSVNRLALTPAPEKPVAAAPETKPATTTATTKPTQPAPPAKEKPAPVGVSTPPKVKEETQLLTRPRPFRDDQLFDHISNQTYSEFSQQLEAEFEAFQKQQSR</sequence>
<dbReference type="AlphaFoldDB" id="A0A2D6YHA4"/>
<dbReference type="GO" id="GO:0006508">
    <property type="term" value="P:proteolysis"/>
    <property type="evidence" value="ECO:0007669"/>
    <property type="project" value="InterPro"/>
</dbReference>
<feature type="compositionally biased region" description="Low complexity" evidence="1">
    <location>
        <begin position="270"/>
        <end position="292"/>
    </location>
</feature>
<organism evidence="2 3">
    <name type="scientific">SAR324 cluster bacterium</name>
    <dbReference type="NCBI Taxonomy" id="2024889"/>
    <lineage>
        <taxon>Bacteria</taxon>
        <taxon>Deltaproteobacteria</taxon>
        <taxon>SAR324 cluster</taxon>
    </lineage>
</organism>
<dbReference type="InterPro" id="IPR009003">
    <property type="entry name" value="Peptidase_S1_PA"/>
</dbReference>
<dbReference type="Proteomes" id="UP000226525">
    <property type="component" value="Unassembled WGS sequence"/>
</dbReference>
<dbReference type="InterPro" id="IPR001940">
    <property type="entry name" value="Peptidase_S1C"/>
</dbReference>
<dbReference type="GO" id="GO:0004252">
    <property type="term" value="F:serine-type endopeptidase activity"/>
    <property type="evidence" value="ECO:0007669"/>
    <property type="project" value="InterPro"/>
</dbReference>
<feature type="non-terminal residue" evidence="2">
    <location>
        <position position="1"/>
    </location>
</feature>
<reference evidence="3" key="1">
    <citation type="submission" date="2017-09" db="EMBL/GenBank/DDBJ databases">
        <title>The Reconstruction of 2,631 Draft Metagenome-Assembled Genomes from the Global Oceans.</title>
        <authorList>
            <person name="Tully B.J."/>
            <person name="Graham E.D."/>
            <person name="Heidelberg J.F."/>
        </authorList>
    </citation>
    <scope>NUCLEOTIDE SEQUENCE [LARGE SCALE GENOMIC DNA]</scope>
</reference>
<evidence type="ECO:0000313" key="3">
    <source>
        <dbReference type="Proteomes" id="UP000226525"/>
    </source>
</evidence>
<feature type="region of interest" description="Disordered" evidence="1">
    <location>
        <begin position="270"/>
        <end position="330"/>
    </location>
</feature>
<protein>
    <recommendedName>
        <fullName evidence="4">Serine protease</fullName>
    </recommendedName>
</protein>
<dbReference type="PANTHER" id="PTHR43019">
    <property type="entry name" value="SERINE ENDOPROTEASE DEGS"/>
    <property type="match status" value="1"/>
</dbReference>
<name>A0A2D6YHA4_9DELT</name>
<proteinExistence type="predicted"/>